<name>A0ABS3IBS9_9MICO</name>
<proteinExistence type="predicted"/>
<dbReference type="Proteomes" id="UP000664617">
    <property type="component" value="Unassembled WGS sequence"/>
</dbReference>
<dbReference type="SUPFAM" id="SSF54862">
    <property type="entry name" value="4Fe-4S ferredoxins"/>
    <property type="match status" value="1"/>
</dbReference>
<feature type="domain" description="Divergent 4Fe-4S mono-cluster" evidence="2">
    <location>
        <begin position="6"/>
        <end position="68"/>
    </location>
</feature>
<comment type="caution">
    <text evidence="3">The sequence shown here is derived from an EMBL/GenBank/DDBJ whole genome shotgun (WGS) entry which is preliminary data.</text>
</comment>
<evidence type="ECO:0000256" key="1">
    <source>
        <dbReference type="SAM" id="MobiDB-lite"/>
    </source>
</evidence>
<evidence type="ECO:0000259" key="2">
    <source>
        <dbReference type="Pfam" id="PF06902"/>
    </source>
</evidence>
<keyword evidence="4" id="KW-1185">Reference proteome</keyword>
<organism evidence="3 4">
    <name type="scientific">Myceligenerans salitolerans</name>
    <dbReference type="NCBI Taxonomy" id="1230528"/>
    <lineage>
        <taxon>Bacteria</taxon>
        <taxon>Bacillati</taxon>
        <taxon>Actinomycetota</taxon>
        <taxon>Actinomycetes</taxon>
        <taxon>Micrococcales</taxon>
        <taxon>Promicromonosporaceae</taxon>
        <taxon>Myceligenerans</taxon>
    </lineage>
</organism>
<reference evidence="4" key="1">
    <citation type="submission" date="2023-07" db="EMBL/GenBank/DDBJ databases">
        <title>Myceligenerans salitolerans sp. nov., a halotolerant actinomycete isolated from a salt lake in Xinjiang, China.</title>
        <authorList>
            <person name="Guan T."/>
        </authorList>
    </citation>
    <scope>NUCLEOTIDE SEQUENCE [LARGE SCALE GENOMIC DNA]</scope>
    <source>
        <strain evidence="4">XHU 5031</strain>
    </source>
</reference>
<feature type="region of interest" description="Disordered" evidence="1">
    <location>
        <begin position="70"/>
        <end position="94"/>
    </location>
</feature>
<dbReference type="InterPro" id="IPR010693">
    <property type="entry name" value="Divergent_4Fe-4S_mono-cluster"/>
</dbReference>
<protein>
    <submittedName>
        <fullName evidence="3">(4Fe-4S)-binding protein</fullName>
    </submittedName>
</protein>
<evidence type="ECO:0000313" key="3">
    <source>
        <dbReference type="EMBL" id="MBO0610385.1"/>
    </source>
</evidence>
<feature type="compositionally biased region" description="Basic and acidic residues" evidence="1">
    <location>
        <begin position="79"/>
        <end position="94"/>
    </location>
</feature>
<dbReference type="RefSeq" id="WP_207276327.1">
    <property type="nucleotide sequence ID" value="NZ_JAFMPK010000047.1"/>
</dbReference>
<accession>A0ABS3IBS9</accession>
<sequence length="94" mass="9660">MGVKDYEGNGIVVHWDAERCQHSGRCVAGAPAVFDPGARPWVSAGSLGADALAAVIDTCPSGALSYCRTDGAAHGRRGHAADEDPTEARRADGP</sequence>
<dbReference type="EMBL" id="JAFMPK010000047">
    <property type="protein sequence ID" value="MBO0610385.1"/>
    <property type="molecule type" value="Genomic_DNA"/>
</dbReference>
<evidence type="ECO:0000313" key="4">
    <source>
        <dbReference type="Proteomes" id="UP000664617"/>
    </source>
</evidence>
<gene>
    <name evidence="3" type="ORF">J0911_15240</name>
</gene>
<dbReference type="Pfam" id="PF06902">
    <property type="entry name" value="Fer4_19"/>
    <property type="match status" value="1"/>
</dbReference>